<dbReference type="InterPro" id="IPR036291">
    <property type="entry name" value="NAD(P)-bd_dom_sf"/>
</dbReference>
<evidence type="ECO:0000256" key="1">
    <source>
        <dbReference type="ARBA" id="ARBA00006484"/>
    </source>
</evidence>
<dbReference type="PANTHER" id="PTHR24321">
    <property type="entry name" value="DEHYDROGENASES, SHORT CHAIN"/>
    <property type="match status" value="1"/>
</dbReference>
<accession>A0A1H1ZGK7</accession>
<dbReference type="Proteomes" id="UP000199092">
    <property type="component" value="Chromosome I"/>
</dbReference>
<proteinExistence type="inferred from homology"/>
<reference evidence="3 4" key="1">
    <citation type="submission" date="2016-10" db="EMBL/GenBank/DDBJ databases">
        <authorList>
            <person name="de Groot N.N."/>
        </authorList>
    </citation>
    <scope>NUCLEOTIDE SEQUENCE [LARGE SCALE GENOMIC DNA]</scope>
    <source>
        <strain evidence="3 4">DSM 21741</strain>
    </source>
</reference>
<protein>
    <submittedName>
        <fullName evidence="3">NAD(P)-dependent dehydrogenase, short-chain alcohol dehydrogenase family</fullName>
    </submittedName>
</protein>
<dbReference type="FunFam" id="3.40.50.720:FF:000084">
    <property type="entry name" value="Short-chain dehydrogenase reductase"/>
    <property type="match status" value="1"/>
</dbReference>
<dbReference type="OrthoDB" id="3542748at2"/>
<keyword evidence="4" id="KW-1185">Reference proteome</keyword>
<dbReference type="EMBL" id="LT629749">
    <property type="protein sequence ID" value="SDT32911.1"/>
    <property type="molecule type" value="Genomic_DNA"/>
</dbReference>
<dbReference type="SUPFAM" id="SSF51735">
    <property type="entry name" value="NAD(P)-binding Rossmann-fold domains"/>
    <property type="match status" value="1"/>
</dbReference>
<dbReference type="PRINTS" id="PR00080">
    <property type="entry name" value="SDRFAMILY"/>
</dbReference>
<dbReference type="InterPro" id="IPR002347">
    <property type="entry name" value="SDR_fam"/>
</dbReference>
<keyword evidence="2" id="KW-0560">Oxidoreductase</keyword>
<dbReference type="PANTHER" id="PTHR24321:SF8">
    <property type="entry name" value="ESTRADIOL 17-BETA-DEHYDROGENASE 8-RELATED"/>
    <property type="match status" value="1"/>
</dbReference>
<evidence type="ECO:0000256" key="2">
    <source>
        <dbReference type="ARBA" id="ARBA00023002"/>
    </source>
</evidence>
<sequence>MTHREGGEVATGLEGRVALVTGAAGGIGAAIALALAADGARVVVADVADGTGSVDAVVAAGGEALAVRCDVSDPGQVAAAVDATLQRFGALDTLVNDAGISGGSGLLHETDVEDWLRTVAVNLTGPFLCTRAAMPHLLASGRGRVVNIASTYGLVGAPGAPAYCATKGGVVNLTRQLAVDYSPLGVRVNAICPGYVDTDMGGYRASLGPEGSAEANRRRESAAALQPIGRQAQAEEIARVAAFLVSDASSFMTGAVIPVDGGCTTTFRHP</sequence>
<dbReference type="STRING" id="546871.SAMN04488543_3767"/>
<dbReference type="InterPro" id="IPR020904">
    <property type="entry name" value="Sc_DH/Rdtase_CS"/>
</dbReference>
<name>A0A1H1ZGK7_9ACTN</name>
<dbReference type="NCBIfam" id="NF005559">
    <property type="entry name" value="PRK07231.1"/>
    <property type="match status" value="1"/>
</dbReference>
<dbReference type="AlphaFoldDB" id="A0A1H1ZGK7"/>
<dbReference type="CDD" id="cd05233">
    <property type="entry name" value="SDR_c"/>
    <property type="match status" value="1"/>
</dbReference>
<comment type="similarity">
    <text evidence="1">Belongs to the short-chain dehydrogenases/reductases (SDR) family.</text>
</comment>
<dbReference type="Pfam" id="PF13561">
    <property type="entry name" value="adh_short_C2"/>
    <property type="match status" value="1"/>
</dbReference>
<organism evidence="3 4">
    <name type="scientific">Friedmanniella luteola</name>
    <dbReference type="NCBI Taxonomy" id="546871"/>
    <lineage>
        <taxon>Bacteria</taxon>
        <taxon>Bacillati</taxon>
        <taxon>Actinomycetota</taxon>
        <taxon>Actinomycetes</taxon>
        <taxon>Propionibacteriales</taxon>
        <taxon>Nocardioidaceae</taxon>
        <taxon>Friedmanniella</taxon>
    </lineage>
</organism>
<gene>
    <name evidence="3" type="ORF">SAMN04488543_3767</name>
</gene>
<dbReference type="Gene3D" id="3.40.50.720">
    <property type="entry name" value="NAD(P)-binding Rossmann-like Domain"/>
    <property type="match status" value="1"/>
</dbReference>
<dbReference type="PROSITE" id="PS00061">
    <property type="entry name" value="ADH_SHORT"/>
    <property type="match status" value="1"/>
</dbReference>
<dbReference type="RefSeq" id="WP_091414790.1">
    <property type="nucleotide sequence ID" value="NZ_LT629749.1"/>
</dbReference>
<dbReference type="PRINTS" id="PR00081">
    <property type="entry name" value="GDHRDH"/>
</dbReference>
<evidence type="ECO:0000313" key="4">
    <source>
        <dbReference type="Proteomes" id="UP000199092"/>
    </source>
</evidence>
<dbReference type="GO" id="GO:0016491">
    <property type="term" value="F:oxidoreductase activity"/>
    <property type="evidence" value="ECO:0007669"/>
    <property type="project" value="UniProtKB-KW"/>
</dbReference>
<evidence type="ECO:0000313" key="3">
    <source>
        <dbReference type="EMBL" id="SDT32911.1"/>
    </source>
</evidence>